<proteinExistence type="predicted"/>
<keyword evidence="2" id="KW-1185">Reference proteome</keyword>
<name>A0A5D3WHC4_9BACT</name>
<dbReference type="OrthoDB" id="5465335at2"/>
<accession>A0A5D3WHC4</accession>
<comment type="caution">
    <text evidence="1">The sequence shown here is derived from an EMBL/GenBank/DDBJ whole genome shotgun (WGS) entry which is preliminary data.</text>
</comment>
<dbReference type="RefSeq" id="WP_148896569.1">
    <property type="nucleotide sequence ID" value="NZ_VNIB01000012.1"/>
</dbReference>
<dbReference type="Proteomes" id="UP000324159">
    <property type="component" value="Unassembled WGS sequence"/>
</dbReference>
<organism evidence="1 2">
    <name type="scientific">Geothermobacter ehrlichii</name>
    <dbReference type="NCBI Taxonomy" id="213224"/>
    <lineage>
        <taxon>Bacteria</taxon>
        <taxon>Pseudomonadati</taxon>
        <taxon>Thermodesulfobacteriota</taxon>
        <taxon>Desulfuromonadia</taxon>
        <taxon>Desulfuromonadales</taxon>
        <taxon>Geothermobacteraceae</taxon>
        <taxon>Geothermobacter</taxon>
    </lineage>
</organism>
<evidence type="ECO:0000313" key="1">
    <source>
        <dbReference type="EMBL" id="TYO96722.1"/>
    </source>
</evidence>
<sequence length="121" mass="14040">MPRIKNQEIFVKNDNNKWTINLSKSFYEKAAIFAAAYKLNRFATIQIEPKGENEVLVTFSGIKSLEYGVTGQQLVEEFCREVNDQQLRQELNRQFGRLRDLIVEQAFKPVANLEDKINGKD</sequence>
<dbReference type="AlphaFoldDB" id="A0A5D3WHC4"/>
<gene>
    <name evidence="1" type="ORF">EDC39_11210</name>
</gene>
<evidence type="ECO:0000313" key="2">
    <source>
        <dbReference type="Proteomes" id="UP000324159"/>
    </source>
</evidence>
<protein>
    <submittedName>
        <fullName evidence="1">His-Xaa-Ser system protein HxsD</fullName>
    </submittedName>
</protein>
<dbReference type="EMBL" id="VNIB01000012">
    <property type="protein sequence ID" value="TYO96722.1"/>
    <property type="molecule type" value="Genomic_DNA"/>
</dbReference>
<reference evidence="1 2" key="1">
    <citation type="submission" date="2019-07" db="EMBL/GenBank/DDBJ databases">
        <title>Genomic Encyclopedia of Type Strains, Phase IV (KMG-IV): sequencing the most valuable type-strain genomes for metagenomic binning, comparative biology and taxonomic classification.</title>
        <authorList>
            <person name="Goeker M."/>
        </authorList>
    </citation>
    <scope>NUCLEOTIDE SEQUENCE [LARGE SCALE GENOMIC DNA]</scope>
    <source>
        <strain evidence="1 2">SS015</strain>
    </source>
</reference>
<dbReference type="InterPro" id="IPR023974">
    <property type="entry name" value="HxsD"/>
</dbReference>
<dbReference type="NCBIfam" id="TIGR03976">
    <property type="entry name" value="chp_LLNDYxLRE"/>
    <property type="match status" value="1"/>
</dbReference>